<gene>
    <name evidence="2" type="ORF">GNP93_13770</name>
</gene>
<keyword evidence="1" id="KW-0812">Transmembrane</keyword>
<feature type="transmembrane region" description="Helical" evidence="1">
    <location>
        <begin position="99"/>
        <end position="118"/>
    </location>
</feature>
<evidence type="ECO:0000313" key="2">
    <source>
        <dbReference type="EMBL" id="MUG71740.1"/>
    </source>
</evidence>
<dbReference type="EMBL" id="WNZX01000010">
    <property type="protein sequence ID" value="MUG71740.1"/>
    <property type="molecule type" value="Genomic_DNA"/>
</dbReference>
<keyword evidence="3" id="KW-1185">Reference proteome</keyword>
<proteinExistence type="predicted"/>
<sequence length="209" mass="23869">MKCEDIQELFGVYWDLHEDDPKRLAADAHMRHCECCSEEYIIWKESTMLIRSVAVEESAGASERTVSSAVMSRIFEEEGWRTPVNERLYHFSAKLRRNLTAAIIVCVTVFMFTFWISLNNEQHHYDTAAAPESSVFGRIGDPVVVASSQAESLNVHAMPTAVASLKGFNKPFMYQVGPIHTFQDYMLFLSLLGLTCTLLIMNWLSRTRY</sequence>
<dbReference type="Proteomes" id="UP000450917">
    <property type="component" value="Unassembled WGS sequence"/>
</dbReference>
<comment type="caution">
    <text evidence="2">The sequence shown here is derived from an EMBL/GenBank/DDBJ whole genome shotgun (WGS) entry which is preliminary data.</text>
</comment>
<protein>
    <submittedName>
        <fullName evidence="2">Zf-HC2 domain-containing protein</fullName>
    </submittedName>
</protein>
<feature type="transmembrane region" description="Helical" evidence="1">
    <location>
        <begin position="185"/>
        <end position="204"/>
    </location>
</feature>
<organism evidence="2 3">
    <name type="scientific">Paenibacillus validus</name>
    <dbReference type="NCBI Taxonomy" id="44253"/>
    <lineage>
        <taxon>Bacteria</taxon>
        <taxon>Bacillati</taxon>
        <taxon>Bacillota</taxon>
        <taxon>Bacilli</taxon>
        <taxon>Bacillales</taxon>
        <taxon>Paenibacillaceae</taxon>
        <taxon>Paenibacillus</taxon>
    </lineage>
</organism>
<reference evidence="2 3" key="1">
    <citation type="submission" date="2019-11" db="EMBL/GenBank/DDBJ databases">
        <title>Draft genome sequences of five Paenibacillus species of dairy origin.</title>
        <authorList>
            <person name="Olajide A.M."/>
            <person name="Chen S."/>
            <person name="Lapointe G."/>
        </authorList>
    </citation>
    <scope>NUCLEOTIDE SEQUENCE [LARGE SCALE GENOMIC DNA]</scope>
    <source>
        <strain evidence="2 3">2CS3</strain>
    </source>
</reference>
<evidence type="ECO:0000256" key="1">
    <source>
        <dbReference type="SAM" id="Phobius"/>
    </source>
</evidence>
<dbReference type="RefSeq" id="WP_054797754.1">
    <property type="nucleotide sequence ID" value="NZ_JARTHJ010000228.1"/>
</dbReference>
<evidence type="ECO:0000313" key="3">
    <source>
        <dbReference type="Proteomes" id="UP000450917"/>
    </source>
</evidence>
<dbReference type="AlphaFoldDB" id="A0A7X3CSG1"/>
<accession>A0A7X3CSG1</accession>
<name>A0A7X3CSG1_9BACL</name>
<keyword evidence="1" id="KW-0472">Membrane</keyword>
<keyword evidence="1" id="KW-1133">Transmembrane helix</keyword>